<keyword evidence="6" id="KW-0547">Nucleotide-binding</keyword>
<dbReference type="PROSITE" id="PS50887">
    <property type="entry name" value="GGDEF"/>
    <property type="match status" value="1"/>
</dbReference>
<dbReference type="RefSeq" id="WP_224034137.1">
    <property type="nucleotide sequence ID" value="NZ_AP024849.1"/>
</dbReference>
<dbReference type="CDD" id="cd01948">
    <property type="entry name" value="EAL"/>
    <property type="match status" value="1"/>
</dbReference>
<dbReference type="InterPro" id="IPR001633">
    <property type="entry name" value="EAL_dom"/>
</dbReference>
<keyword evidence="3" id="KW-0597">Phosphoprotein</keyword>
<organism evidence="19 20">
    <name type="scientific">Clostridium gelidum</name>
    <dbReference type="NCBI Taxonomy" id="704125"/>
    <lineage>
        <taxon>Bacteria</taxon>
        <taxon>Bacillati</taxon>
        <taxon>Bacillota</taxon>
        <taxon>Clostridia</taxon>
        <taxon>Eubacteriales</taxon>
        <taxon>Clostridiaceae</taxon>
        <taxon>Clostridium</taxon>
    </lineage>
</organism>
<evidence type="ECO:0000256" key="6">
    <source>
        <dbReference type="ARBA" id="ARBA00022741"/>
    </source>
</evidence>
<evidence type="ECO:0000313" key="20">
    <source>
        <dbReference type="Proteomes" id="UP000824633"/>
    </source>
</evidence>
<dbReference type="Proteomes" id="UP000824633">
    <property type="component" value="Chromosome"/>
</dbReference>
<feature type="coiled-coil region" evidence="12">
    <location>
        <begin position="390"/>
        <end position="424"/>
    </location>
</feature>
<dbReference type="InterPro" id="IPR013655">
    <property type="entry name" value="PAS_fold_3"/>
</dbReference>
<dbReference type="SUPFAM" id="SSF158472">
    <property type="entry name" value="HAMP domain-like"/>
    <property type="match status" value="1"/>
</dbReference>
<dbReference type="InterPro" id="IPR029787">
    <property type="entry name" value="Nucleotide_cyclase"/>
</dbReference>
<dbReference type="PROSITE" id="PS50113">
    <property type="entry name" value="PAC"/>
    <property type="match status" value="1"/>
</dbReference>
<accession>A0ABN6J4A4</accession>
<keyword evidence="11 13" id="KW-0472">Membrane</keyword>
<evidence type="ECO:0000256" key="10">
    <source>
        <dbReference type="ARBA" id="ARBA00023012"/>
    </source>
</evidence>
<dbReference type="PROSITE" id="PS50883">
    <property type="entry name" value="EAL"/>
    <property type="match status" value="1"/>
</dbReference>
<dbReference type="SMART" id="SM00304">
    <property type="entry name" value="HAMP"/>
    <property type="match status" value="1"/>
</dbReference>
<dbReference type="NCBIfam" id="TIGR00229">
    <property type="entry name" value="sensory_box"/>
    <property type="match status" value="1"/>
</dbReference>
<dbReference type="CDD" id="cd01949">
    <property type="entry name" value="GGDEF"/>
    <property type="match status" value="1"/>
</dbReference>
<dbReference type="InterPro" id="IPR033479">
    <property type="entry name" value="dCache_1"/>
</dbReference>
<evidence type="ECO:0000256" key="1">
    <source>
        <dbReference type="ARBA" id="ARBA00004651"/>
    </source>
</evidence>
<keyword evidence="20" id="KW-1185">Reference proteome</keyword>
<dbReference type="EMBL" id="AP024849">
    <property type="protein sequence ID" value="BCZ47821.1"/>
    <property type="molecule type" value="Genomic_DNA"/>
</dbReference>
<dbReference type="InterPro" id="IPR000160">
    <property type="entry name" value="GGDEF_dom"/>
</dbReference>
<protein>
    <recommendedName>
        <fullName evidence="21">Cyclic di-GMP phosphodiesterase Gmr</fullName>
    </recommendedName>
</protein>
<dbReference type="CDD" id="cd12912">
    <property type="entry name" value="PDC2_MCP_like"/>
    <property type="match status" value="1"/>
</dbReference>
<evidence type="ECO:0000256" key="4">
    <source>
        <dbReference type="ARBA" id="ARBA00022679"/>
    </source>
</evidence>
<dbReference type="Pfam" id="PF00563">
    <property type="entry name" value="EAL"/>
    <property type="match status" value="1"/>
</dbReference>
<dbReference type="SMART" id="SM00052">
    <property type="entry name" value="EAL"/>
    <property type="match status" value="1"/>
</dbReference>
<dbReference type="PROSITE" id="PS50112">
    <property type="entry name" value="PAS"/>
    <property type="match status" value="1"/>
</dbReference>
<keyword evidence="5 13" id="KW-0812">Transmembrane</keyword>
<dbReference type="InterPro" id="IPR000014">
    <property type="entry name" value="PAS"/>
</dbReference>
<dbReference type="Pfam" id="PF02743">
    <property type="entry name" value="dCache_1"/>
    <property type="match status" value="1"/>
</dbReference>
<feature type="transmembrane region" description="Helical" evidence="13">
    <location>
        <begin position="315"/>
        <end position="337"/>
    </location>
</feature>
<evidence type="ECO:0000256" key="7">
    <source>
        <dbReference type="ARBA" id="ARBA00022777"/>
    </source>
</evidence>
<evidence type="ECO:0000259" key="16">
    <source>
        <dbReference type="PROSITE" id="PS50883"/>
    </source>
</evidence>
<evidence type="ECO:0000256" key="9">
    <source>
        <dbReference type="ARBA" id="ARBA00022989"/>
    </source>
</evidence>
<feature type="domain" description="PAS" evidence="14">
    <location>
        <begin position="424"/>
        <end position="496"/>
    </location>
</feature>
<dbReference type="InterPro" id="IPR043128">
    <property type="entry name" value="Rev_trsase/Diguanyl_cyclase"/>
</dbReference>
<dbReference type="InterPro" id="IPR000700">
    <property type="entry name" value="PAS-assoc_C"/>
</dbReference>
<dbReference type="InterPro" id="IPR035965">
    <property type="entry name" value="PAS-like_dom_sf"/>
</dbReference>
<feature type="domain" description="GGDEF" evidence="18">
    <location>
        <begin position="584"/>
        <end position="716"/>
    </location>
</feature>
<evidence type="ECO:0000259" key="18">
    <source>
        <dbReference type="PROSITE" id="PS50887"/>
    </source>
</evidence>
<dbReference type="Gene3D" id="3.20.20.450">
    <property type="entry name" value="EAL domain"/>
    <property type="match status" value="1"/>
</dbReference>
<evidence type="ECO:0000256" key="12">
    <source>
        <dbReference type="SAM" id="Coils"/>
    </source>
</evidence>
<name>A0ABN6J4A4_9CLOT</name>
<keyword evidence="4" id="KW-0808">Transferase</keyword>
<sequence>MKLTFRVKLFLYFLAIILVTSIPIALMTYNYMYNSLKNDLFSNNQSQMVQIDKNFSNMIKRIKEDTNLLATSADIKKADQSIVALFNIKNIETNKKYSSQIPGIESAIYSHLKDYGTTHLQTTYVYIGTKWGGYVQWPDGLGTSTFDPRERPWYAPALANSNQVSISAPYTSAIDNSNNVIITASTAIKNESQDIVGVVGIDVSLDKISEMINNIKIGDNGYIFLFLKDGTILAHPNNALNFKNISKLNELGDTYGQTGDSFENYNKFIAEDNGNFETVINGEPVLVNVYTSPYTGWKMASVIEKKELISKANQIGYLIISITLCIIIIVIGITIIITKRLTKPIIELMPLMNAAGNGNLDVQSNINTNDEFGELGKSFNLMIGNLRASYDELTAVYEELLATEEEIKAQYDELQCSEEALKNSDERYKIALDGSNDSIWEWDLVTGKFFVSEKLYDITGYKLEENIDFIKLIMELCHPDDIEMVKKDFENHINNITSIYKSEFRVKISDGSYVWILSRGKALRNSENKVIKIAGSITDISGRKIAQDKIKFMAYYDSLTKLPNRTSFMDKLNEQLELINSKNVEGAVFFIDLDNFKNINDAMGHDYGDKLLIYVAKQFESLIDEKDIICRLGGDEFILLHPYANESEVEFYAKKIISLFNKTFIIDNKQMYITASMGVALYPRDGTDTSTILKNADSAMYKAKELGKNRFVLFDPEMYLNLKRKTCIERIIRTAIENNELSINYQPQYDAQNNEIFGFEALLRLNSKELGFISPLEFIPIAEQCGYITKLSLWVINESCKQSVKWLNAGYKFKSISINISSVDLQQADFLENVKDILKNTCINPKIVELEITETVLMQSLDSSIKILKKLMDMGIRIALDDFGTGYSSLSYLRKIPISTLKIDKSFIDNITSNKKEESIINNIIQMAHSLDLKVVAEGVEIKDQLSILKERNCNYIQGYYFSKPLPPCEIEKLFK</sequence>
<evidence type="ECO:0000256" key="8">
    <source>
        <dbReference type="ARBA" id="ARBA00022840"/>
    </source>
</evidence>
<keyword evidence="8" id="KW-0067">ATP-binding</keyword>
<evidence type="ECO:0000256" key="13">
    <source>
        <dbReference type="SAM" id="Phobius"/>
    </source>
</evidence>
<feature type="transmembrane region" description="Helical" evidence="13">
    <location>
        <begin position="9"/>
        <end position="32"/>
    </location>
</feature>
<evidence type="ECO:0000256" key="2">
    <source>
        <dbReference type="ARBA" id="ARBA00022475"/>
    </source>
</evidence>
<dbReference type="CDD" id="cd00130">
    <property type="entry name" value="PAS"/>
    <property type="match status" value="1"/>
</dbReference>
<dbReference type="PANTHER" id="PTHR44757:SF2">
    <property type="entry name" value="BIOFILM ARCHITECTURE MAINTENANCE PROTEIN MBAA"/>
    <property type="match status" value="1"/>
</dbReference>
<dbReference type="PROSITE" id="PS50885">
    <property type="entry name" value="HAMP"/>
    <property type="match status" value="1"/>
</dbReference>
<evidence type="ECO:0000256" key="11">
    <source>
        <dbReference type="ARBA" id="ARBA00023136"/>
    </source>
</evidence>
<keyword evidence="10" id="KW-0902">Two-component regulatory system</keyword>
<dbReference type="InterPro" id="IPR035919">
    <property type="entry name" value="EAL_sf"/>
</dbReference>
<keyword evidence="12" id="KW-0175">Coiled coil</keyword>
<proteinExistence type="predicted"/>
<dbReference type="Gene3D" id="6.10.340.10">
    <property type="match status" value="1"/>
</dbReference>
<dbReference type="SUPFAM" id="SSF55785">
    <property type="entry name" value="PYP-like sensor domain (PAS domain)"/>
    <property type="match status" value="1"/>
</dbReference>
<dbReference type="PANTHER" id="PTHR44757">
    <property type="entry name" value="DIGUANYLATE CYCLASE DGCP"/>
    <property type="match status" value="1"/>
</dbReference>
<dbReference type="SMART" id="SM00091">
    <property type="entry name" value="PAS"/>
    <property type="match status" value="1"/>
</dbReference>
<evidence type="ECO:0000313" key="19">
    <source>
        <dbReference type="EMBL" id="BCZ47821.1"/>
    </source>
</evidence>
<evidence type="ECO:0000256" key="3">
    <source>
        <dbReference type="ARBA" id="ARBA00022553"/>
    </source>
</evidence>
<dbReference type="Pfam" id="PF00990">
    <property type="entry name" value="GGDEF"/>
    <property type="match status" value="1"/>
</dbReference>
<dbReference type="SUPFAM" id="SSF103190">
    <property type="entry name" value="Sensory domain-like"/>
    <property type="match status" value="1"/>
</dbReference>
<dbReference type="NCBIfam" id="TIGR00254">
    <property type="entry name" value="GGDEF"/>
    <property type="match status" value="1"/>
</dbReference>
<evidence type="ECO:0000259" key="17">
    <source>
        <dbReference type="PROSITE" id="PS50885"/>
    </source>
</evidence>
<dbReference type="SMART" id="SM00267">
    <property type="entry name" value="GGDEF"/>
    <property type="match status" value="1"/>
</dbReference>
<dbReference type="InterPro" id="IPR052155">
    <property type="entry name" value="Biofilm_reg_signaling"/>
</dbReference>
<dbReference type="Gene3D" id="3.30.70.270">
    <property type="match status" value="1"/>
</dbReference>
<dbReference type="CDD" id="cd18773">
    <property type="entry name" value="PDC1_HK_sensor"/>
    <property type="match status" value="1"/>
</dbReference>
<feature type="domain" description="EAL" evidence="16">
    <location>
        <begin position="725"/>
        <end position="976"/>
    </location>
</feature>
<keyword evidence="2" id="KW-1003">Cell membrane</keyword>
<reference evidence="20" key="1">
    <citation type="submission" date="2021-07" db="EMBL/GenBank/DDBJ databases">
        <title>Complete genome sequencing of a Clostridium isolate.</title>
        <authorList>
            <person name="Ueki A."/>
            <person name="Tonouchi A."/>
        </authorList>
    </citation>
    <scope>NUCLEOTIDE SEQUENCE [LARGE SCALE GENOMIC DNA]</scope>
    <source>
        <strain evidence="20">C5S11</strain>
    </source>
</reference>
<dbReference type="SUPFAM" id="SSF55073">
    <property type="entry name" value="Nucleotide cyclase"/>
    <property type="match status" value="1"/>
</dbReference>
<evidence type="ECO:0000259" key="14">
    <source>
        <dbReference type="PROSITE" id="PS50112"/>
    </source>
</evidence>
<dbReference type="InterPro" id="IPR001610">
    <property type="entry name" value="PAC"/>
</dbReference>
<feature type="domain" description="HAMP" evidence="17">
    <location>
        <begin position="339"/>
        <end position="391"/>
    </location>
</feature>
<dbReference type="InterPro" id="IPR003660">
    <property type="entry name" value="HAMP_dom"/>
</dbReference>
<evidence type="ECO:0008006" key="21">
    <source>
        <dbReference type="Google" id="ProtNLM"/>
    </source>
</evidence>
<dbReference type="Pfam" id="PF00672">
    <property type="entry name" value="HAMP"/>
    <property type="match status" value="1"/>
</dbReference>
<dbReference type="InterPro" id="IPR029151">
    <property type="entry name" value="Sensor-like_sf"/>
</dbReference>
<dbReference type="SMART" id="SM00086">
    <property type="entry name" value="PAC"/>
    <property type="match status" value="1"/>
</dbReference>
<gene>
    <name evidence="19" type="ORF">psyc5s11_38880</name>
</gene>
<dbReference type="CDD" id="cd06225">
    <property type="entry name" value="HAMP"/>
    <property type="match status" value="1"/>
</dbReference>
<dbReference type="Gene3D" id="3.30.450.20">
    <property type="entry name" value="PAS domain"/>
    <property type="match status" value="2"/>
</dbReference>
<evidence type="ECO:0000259" key="15">
    <source>
        <dbReference type="PROSITE" id="PS50113"/>
    </source>
</evidence>
<evidence type="ECO:0000256" key="5">
    <source>
        <dbReference type="ARBA" id="ARBA00022692"/>
    </source>
</evidence>
<feature type="domain" description="PAC" evidence="15">
    <location>
        <begin position="500"/>
        <end position="552"/>
    </location>
</feature>
<keyword evidence="7" id="KW-0418">Kinase</keyword>
<comment type="subcellular location">
    <subcellularLocation>
        <location evidence="1">Cell membrane</location>
        <topology evidence="1">Multi-pass membrane protein</topology>
    </subcellularLocation>
</comment>
<keyword evidence="9 13" id="KW-1133">Transmembrane helix</keyword>
<dbReference type="Pfam" id="PF08447">
    <property type="entry name" value="PAS_3"/>
    <property type="match status" value="1"/>
</dbReference>
<dbReference type="SUPFAM" id="SSF141868">
    <property type="entry name" value="EAL domain-like"/>
    <property type="match status" value="1"/>
</dbReference>